<dbReference type="OrthoDB" id="425534at2759"/>
<evidence type="ECO:0000259" key="5">
    <source>
        <dbReference type="Pfam" id="PF08386"/>
    </source>
</evidence>
<reference evidence="6 7" key="1">
    <citation type="journal article" date="2019" name="Nat. Ecol. Evol.">
        <title>Megaphylogeny resolves global patterns of mushroom evolution.</title>
        <authorList>
            <person name="Varga T."/>
            <person name="Krizsan K."/>
            <person name="Foldi C."/>
            <person name="Dima B."/>
            <person name="Sanchez-Garcia M."/>
            <person name="Sanchez-Ramirez S."/>
            <person name="Szollosi G.J."/>
            <person name="Szarkandi J.G."/>
            <person name="Papp V."/>
            <person name="Albert L."/>
            <person name="Andreopoulos W."/>
            <person name="Angelini C."/>
            <person name="Antonin V."/>
            <person name="Barry K.W."/>
            <person name="Bougher N.L."/>
            <person name="Buchanan P."/>
            <person name="Buyck B."/>
            <person name="Bense V."/>
            <person name="Catcheside P."/>
            <person name="Chovatia M."/>
            <person name="Cooper J."/>
            <person name="Damon W."/>
            <person name="Desjardin D."/>
            <person name="Finy P."/>
            <person name="Geml J."/>
            <person name="Haridas S."/>
            <person name="Hughes K."/>
            <person name="Justo A."/>
            <person name="Karasinski D."/>
            <person name="Kautmanova I."/>
            <person name="Kiss B."/>
            <person name="Kocsube S."/>
            <person name="Kotiranta H."/>
            <person name="LaButti K.M."/>
            <person name="Lechner B.E."/>
            <person name="Liimatainen K."/>
            <person name="Lipzen A."/>
            <person name="Lukacs Z."/>
            <person name="Mihaltcheva S."/>
            <person name="Morgado L.N."/>
            <person name="Niskanen T."/>
            <person name="Noordeloos M.E."/>
            <person name="Ohm R.A."/>
            <person name="Ortiz-Santana B."/>
            <person name="Ovrebo C."/>
            <person name="Racz N."/>
            <person name="Riley R."/>
            <person name="Savchenko A."/>
            <person name="Shiryaev A."/>
            <person name="Soop K."/>
            <person name="Spirin V."/>
            <person name="Szebenyi C."/>
            <person name="Tomsovsky M."/>
            <person name="Tulloss R.E."/>
            <person name="Uehling J."/>
            <person name="Grigoriev I.V."/>
            <person name="Vagvolgyi C."/>
            <person name="Papp T."/>
            <person name="Martin F.M."/>
            <person name="Miettinen O."/>
            <person name="Hibbett D.S."/>
            <person name="Nagy L.G."/>
        </authorList>
    </citation>
    <scope>NUCLEOTIDE SEQUENCE [LARGE SCALE GENOMIC DNA]</scope>
    <source>
        <strain evidence="6 7">CBS 309.79</strain>
    </source>
</reference>
<dbReference type="PANTHER" id="PTHR43248:SF25">
    <property type="entry name" value="AB HYDROLASE-1 DOMAIN-CONTAINING PROTEIN-RELATED"/>
    <property type="match status" value="1"/>
</dbReference>
<organism evidence="6 7">
    <name type="scientific">Pterulicium gracile</name>
    <dbReference type="NCBI Taxonomy" id="1884261"/>
    <lineage>
        <taxon>Eukaryota</taxon>
        <taxon>Fungi</taxon>
        <taxon>Dikarya</taxon>
        <taxon>Basidiomycota</taxon>
        <taxon>Agaricomycotina</taxon>
        <taxon>Agaricomycetes</taxon>
        <taxon>Agaricomycetidae</taxon>
        <taxon>Agaricales</taxon>
        <taxon>Pleurotineae</taxon>
        <taxon>Pterulaceae</taxon>
        <taxon>Pterulicium</taxon>
    </lineage>
</organism>
<feature type="chain" id="PRO_5022690584" evidence="3">
    <location>
        <begin position="30"/>
        <end position="529"/>
    </location>
</feature>
<dbReference type="InterPro" id="IPR029058">
    <property type="entry name" value="AB_hydrolase_fold"/>
</dbReference>
<dbReference type="Pfam" id="PF08386">
    <property type="entry name" value="Abhydrolase_4"/>
    <property type="match status" value="1"/>
</dbReference>
<keyword evidence="3" id="KW-0732">Signal</keyword>
<evidence type="ECO:0000259" key="4">
    <source>
        <dbReference type="Pfam" id="PF00561"/>
    </source>
</evidence>
<feature type="domain" description="AB hydrolase-1" evidence="4">
    <location>
        <begin position="96"/>
        <end position="283"/>
    </location>
</feature>
<dbReference type="InterPro" id="IPR000073">
    <property type="entry name" value="AB_hydrolase_1"/>
</dbReference>
<evidence type="ECO:0000313" key="6">
    <source>
        <dbReference type="EMBL" id="TFL00863.1"/>
    </source>
</evidence>
<proteinExistence type="inferred from homology"/>
<dbReference type="PANTHER" id="PTHR43248">
    <property type="entry name" value="2-SUCCINYL-6-HYDROXY-2,4-CYCLOHEXADIENE-1-CARBOXYLATE SYNTHASE"/>
    <property type="match status" value="1"/>
</dbReference>
<dbReference type="Pfam" id="PF00561">
    <property type="entry name" value="Abhydrolase_1"/>
    <property type="match status" value="1"/>
</dbReference>
<accession>A0A5C3QFJ7</accession>
<dbReference type="EMBL" id="ML178827">
    <property type="protein sequence ID" value="TFL00863.1"/>
    <property type="molecule type" value="Genomic_DNA"/>
</dbReference>
<dbReference type="SUPFAM" id="SSF53474">
    <property type="entry name" value="alpha/beta-Hydrolases"/>
    <property type="match status" value="1"/>
</dbReference>
<evidence type="ECO:0000256" key="1">
    <source>
        <dbReference type="ARBA" id="ARBA00010088"/>
    </source>
</evidence>
<dbReference type="InterPro" id="IPR051601">
    <property type="entry name" value="Serine_prot/Carboxylest_S33"/>
</dbReference>
<dbReference type="Gene3D" id="3.40.50.1820">
    <property type="entry name" value="alpha/beta hydrolase"/>
    <property type="match status" value="1"/>
</dbReference>
<feature type="domain" description="Peptidase S33 tripeptidyl aminopeptidase-like C-terminal" evidence="5">
    <location>
        <begin position="401"/>
        <end position="502"/>
    </location>
</feature>
<dbReference type="InterPro" id="IPR013595">
    <property type="entry name" value="Pept_S33_TAP-like_C"/>
</dbReference>
<feature type="signal peptide" evidence="3">
    <location>
        <begin position="1"/>
        <end position="29"/>
    </location>
</feature>
<dbReference type="GO" id="GO:0016787">
    <property type="term" value="F:hydrolase activity"/>
    <property type="evidence" value="ECO:0007669"/>
    <property type="project" value="UniProtKB-KW"/>
</dbReference>
<comment type="similarity">
    <text evidence="1">Belongs to the peptidase S33 family.</text>
</comment>
<keyword evidence="2 6" id="KW-0378">Hydrolase</keyword>
<evidence type="ECO:0000256" key="3">
    <source>
        <dbReference type="SAM" id="SignalP"/>
    </source>
</evidence>
<dbReference type="AlphaFoldDB" id="A0A5C3QFJ7"/>
<keyword evidence="7" id="KW-1185">Reference proteome</keyword>
<gene>
    <name evidence="6" type="ORF">BDV98DRAFT_568836</name>
</gene>
<dbReference type="Proteomes" id="UP000305067">
    <property type="component" value="Unassembled WGS sequence"/>
</dbReference>
<evidence type="ECO:0000256" key="2">
    <source>
        <dbReference type="ARBA" id="ARBA00022801"/>
    </source>
</evidence>
<name>A0A5C3QFJ7_9AGAR</name>
<dbReference type="STRING" id="1884261.A0A5C3QFJ7"/>
<evidence type="ECO:0000313" key="7">
    <source>
        <dbReference type="Proteomes" id="UP000305067"/>
    </source>
</evidence>
<sequence length="529" mass="57284">MRSTPIHHSMLTVRGLLTALSLGTALARAQSPEDFDWTTITPSNTLNWVSCYDPPFECARFNVPLDYSDPSAGTAAIALLRHPTNVDRNSAAYKGPVLFNPGGPGASGIDTVYYLSADMHAIVGMNYDLIGLDPRGVARSTPKIELFASQAEREYFNLGPDAIDMEDTSMSTLTERWTKMQELGEVAEENAGDVIKYMTTDNVARDLLTITEAHGRQKVSYWGLSYGTVIGATFASMFPNRIEKMLLDGNEDVVNAYYPLDWRVHVEDADEALLWFFDKCAAAGPACAINEPTAAGVKARFDAILATLTAAPIPVPGGGELTLVGLKSVVLTATYEPVYYYGMLAAGLRELELGNPAPIYEMVAKNGDGIENAVVCTDAHEVDDTPAELQAYAEEIESKSEYFSSFVASFRLFCSGWKVHPDNFDGPIGGQTSFPILFVGNVADAVTPLSAAFTNSAAFPGSTVLTYNISGHTSFAYPAPCIFDTENAYFQQGVLPAAGTVCQPPVIDYFPTAAEKKQKRNVPRNLKMI</sequence>
<protein>
    <submittedName>
        <fullName evidence="6">Alpha/Beta hydrolase protein</fullName>
    </submittedName>
</protein>